<dbReference type="InterPro" id="IPR036322">
    <property type="entry name" value="WD40_repeat_dom_sf"/>
</dbReference>
<dbReference type="CDD" id="cd00200">
    <property type="entry name" value="WD40"/>
    <property type="match status" value="1"/>
</dbReference>
<dbReference type="SUPFAM" id="SSF50978">
    <property type="entry name" value="WD40 repeat-like"/>
    <property type="match status" value="1"/>
</dbReference>
<feature type="repeat" description="WD" evidence="6">
    <location>
        <begin position="129"/>
        <end position="171"/>
    </location>
</feature>
<dbReference type="GO" id="GO:0005730">
    <property type="term" value="C:nucleolus"/>
    <property type="evidence" value="ECO:0007669"/>
    <property type="project" value="UniProtKB-SubCell"/>
</dbReference>
<dbReference type="GO" id="GO:0006364">
    <property type="term" value="P:rRNA processing"/>
    <property type="evidence" value="ECO:0007669"/>
    <property type="project" value="UniProtKB-KW"/>
</dbReference>
<dbReference type="PROSITE" id="PS50082">
    <property type="entry name" value="WD_REPEATS_2"/>
    <property type="match status" value="3"/>
</dbReference>
<evidence type="ECO:0000256" key="3">
    <source>
        <dbReference type="ARBA" id="ARBA00022574"/>
    </source>
</evidence>
<dbReference type="Pfam" id="PF00400">
    <property type="entry name" value="WD40"/>
    <property type="match status" value="3"/>
</dbReference>
<dbReference type="InterPro" id="IPR019775">
    <property type="entry name" value="WD40_repeat_CS"/>
</dbReference>
<dbReference type="PRINTS" id="PR00320">
    <property type="entry name" value="GPROTEINBRPT"/>
</dbReference>
<evidence type="ECO:0000256" key="6">
    <source>
        <dbReference type="PROSITE-ProRule" id="PRU00221"/>
    </source>
</evidence>
<sequence length="535" mass="59094">MAAPVTSLQPVKLPAGPSPLTPEQQYWRTFRSQLLIPSPSSYAVTHISAPLPSPNGLNIALTESFVVTSGTRLQIFSSRTRQVTKTFSRFTDIAHSGEIRRDGKVVVAGDDSGLIQVFDTTSRAILKTWNEHKQPVWTTKFSPTDITALMSASDDKTVRLWDLPSQSSVMTLTGHEDYVRSGAFLPGFSSKLLTSGSYDGTVRIWDPRTAGRSVMTFKHSSPVESVLPLPSGTTTLASSGSHISVLDMVAGKPLRLLQNHQKTVTSLCLASDGNRVISGGLDGHVKIFETTGWNMVAGSKYPSPILSVGIVRAGASQEDKHLIVGMQSGLLSIRTRLSGQQKVRERERRKEMKALIEGTVNEFDKKNAKRKKKGRGWEKRLRGREFIGEGTSVVIEGNDRERVKKETVWERDLRHGRYTSALDRVLDSSQPPLTILTLLTALRHRSAMRSALQGRDEVTLQPILKWITKFVADPRYVSTAVEVAVLIVDLYSAQAGQSSEIDDLISRLHDRVRREVERAQQACQTSGMLHMLMSG</sequence>
<dbReference type="GO" id="GO:0045943">
    <property type="term" value="P:positive regulation of transcription by RNA polymerase I"/>
    <property type="evidence" value="ECO:0007669"/>
    <property type="project" value="TreeGrafter"/>
</dbReference>
<dbReference type="InterPro" id="IPR001680">
    <property type="entry name" value="WD40_rpt"/>
</dbReference>
<dbReference type="EMBL" id="JAGHQL010000056">
    <property type="protein sequence ID" value="KAH0542324.1"/>
    <property type="molecule type" value="Genomic_DNA"/>
</dbReference>
<evidence type="ECO:0000256" key="4">
    <source>
        <dbReference type="ARBA" id="ARBA00022737"/>
    </source>
</evidence>
<dbReference type="PROSITE" id="PS50294">
    <property type="entry name" value="WD_REPEATS_REGION"/>
    <property type="match status" value="3"/>
</dbReference>
<evidence type="ECO:0000256" key="2">
    <source>
        <dbReference type="ARBA" id="ARBA00022552"/>
    </source>
</evidence>
<dbReference type="PANTHER" id="PTHR19924:SF26">
    <property type="entry name" value="U3 SMALL NUCLEOLAR RNA-ASSOCIATED PROTEIN 15 HOMOLOG"/>
    <property type="match status" value="1"/>
</dbReference>
<organism evidence="8 9">
    <name type="scientific">Glutinoglossum americanum</name>
    <dbReference type="NCBI Taxonomy" id="1670608"/>
    <lineage>
        <taxon>Eukaryota</taxon>
        <taxon>Fungi</taxon>
        <taxon>Dikarya</taxon>
        <taxon>Ascomycota</taxon>
        <taxon>Pezizomycotina</taxon>
        <taxon>Geoglossomycetes</taxon>
        <taxon>Geoglossales</taxon>
        <taxon>Geoglossaceae</taxon>
        <taxon>Glutinoglossum</taxon>
    </lineage>
</organism>
<dbReference type="Proteomes" id="UP000698800">
    <property type="component" value="Unassembled WGS sequence"/>
</dbReference>
<dbReference type="PROSITE" id="PS00678">
    <property type="entry name" value="WD_REPEATS_1"/>
    <property type="match status" value="1"/>
</dbReference>
<feature type="repeat" description="WD" evidence="6">
    <location>
        <begin position="172"/>
        <end position="206"/>
    </location>
</feature>
<dbReference type="AlphaFoldDB" id="A0A9P8L0T7"/>
<dbReference type="InterPro" id="IPR018983">
    <property type="entry name" value="U3_snoRNA-assocProt_15_C"/>
</dbReference>
<evidence type="ECO:0000313" key="8">
    <source>
        <dbReference type="EMBL" id="KAH0542324.1"/>
    </source>
</evidence>
<evidence type="ECO:0000259" key="7">
    <source>
        <dbReference type="Pfam" id="PF09384"/>
    </source>
</evidence>
<dbReference type="OrthoDB" id="431715at2759"/>
<keyword evidence="3 6" id="KW-0853">WD repeat</keyword>
<keyword evidence="9" id="KW-1185">Reference proteome</keyword>
<reference evidence="8" key="1">
    <citation type="submission" date="2021-03" db="EMBL/GenBank/DDBJ databases">
        <title>Comparative genomics and phylogenomic investigation of the class Geoglossomycetes provide insights into ecological specialization and systematics.</title>
        <authorList>
            <person name="Melie T."/>
            <person name="Pirro S."/>
            <person name="Miller A.N."/>
            <person name="Quandt A."/>
        </authorList>
    </citation>
    <scope>NUCLEOTIDE SEQUENCE</scope>
    <source>
        <strain evidence="8">GBOQ0MN5Z8</strain>
    </source>
</reference>
<feature type="domain" description="U3 small nucleolar RNA-associated protein 15 C-terminal" evidence="7">
    <location>
        <begin position="387"/>
        <end position="532"/>
    </location>
</feature>
<gene>
    <name evidence="8" type="ORF">FGG08_003261</name>
</gene>
<accession>A0A9P8L0T7</accession>
<feature type="repeat" description="WD" evidence="6">
    <location>
        <begin position="257"/>
        <end position="289"/>
    </location>
</feature>
<dbReference type="Pfam" id="PF09384">
    <property type="entry name" value="UTP15_C"/>
    <property type="match status" value="1"/>
</dbReference>
<evidence type="ECO:0000313" key="9">
    <source>
        <dbReference type="Proteomes" id="UP000698800"/>
    </source>
</evidence>
<comment type="caution">
    <text evidence="8">The sequence shown here is derived from an EMBL/GenBank/DDBJ whole genome shotgun (WGS) entry which is preliminary data.</text>
</comment>
<keyword evidence="2" id="KW-0698">rRNA processing</keyword>
<keyword evidence="4" id="KW-0677">Repeat</keyword>
<proteinExistence type="predicted"/>
<dbReference type="InterPro" id="IPR015943">
    <property type="entry name" value="WD40/YVTN_repeat-like_dom_sf"/>
</dbReference>
<protein>
    <recommendedName>
        <fullName evidence="7">U3 small nucleolar RNA-associated protein 15 C-terminal domain-containing protein</fullName>
    </recommendedName>
</protein>
<comment type="subcellular location">
    <subcellularLocation>
        <location evidence="1">Nucleus</location>
        <location evidence="1">Nucleolus</location>
    </subcellularLocation>
</comment>
<dbReference type="Gene3D" id="2.130.10.10">
    <property type="entry name" value="YVTN repeat-like/Quinoprotein amine dehydrogenase"/>
    <property type="match status" value="2"/>
</dbReference>
<dbReference type="PANTHER" id="PTHR19924">
    <property type="entry name" value="UTP15 U3 SMALL NUCLEOLAR RNA-ASSOCIATED PROTEIN 15 FAMILY MEMBER"/>
    <property type="match status" value="1"/>
</dbReference>
<name>A0A9P8L0T7_9PEZI</name>
<dbReference type="SMART" id="SM00320">
    <property type="entry name" value="WD40"/>
    <property type="match status" value="5"/>
</dbReference>
<evidence type="ECO:0000256" key="1">
    <source>
        <dbReference type="ARBA" id="ARBA00004604"/>
    </source>
</evidence>
<keyword evidence="5" id="KW-0539">Nucleus</keyword>
<dbReference type="InterPro" id="IPR020472">
    <property type="entry name" value="WD40_PAC1"/>
</dbReference>
<evidence type="ECO:0000256" key="5">
    <source>
        <dbReference type="ARBA" id="ARBA00023242"/>
    </source>
</evidence>